<dbReference type="InterPro" id="IPR043993">
    <property type="entry name" value="T4SS_pilin"/>
</dbReference>
<accession>A0A2M8LF56</accession>
<keyword evidence="2" id="KW-0472">Membrane</keyword>
<feature type="transmembrane region" description="Helical" evidence="2">
    <location>
        <begin position="116"/>
        <end position="140"/>
    </location>
</feature>
<dbReference type="Pfam" id="PF18895">
    <property type="entry name" value="T4SS_pilin"/>
    <property type="match status" value="1"/>
</dbReference>
<dbReference type="EMBL" id="PFET01000006">
    <property type="protein sequence ID" value="PJE76065.1"/>
    <property type="molecule type" value="Genomic_DNA"/>
</dbReference>
<proteinExistence type="predicted"/>
<protein>
    <submittedName>
        <fullName evidence="3">Uncharacterized protein</fullName>
    </submittedName>
</protein>
<feature type="region of interest" description="Disordered" evidence="1">
    <location>
        <begin position="73"/>
        <end position="96"/>
    </location>
</feature>
<sequence length="182" mass="18864">MKHFSITATLALFLAIFIGFTIPVQSTSASVTYGICTCADGNSSPTTQTDCTAHTCAQNSPCCSFVADPPQSNTGQDPAPSNTGNGTGTTVTLKNPLGSTPDAADIRVLIGRIIRVALSFVGSLALIIVVYGGLTWMTSYGNAGRVKQGRDTLIWAALGLVVILTSYVVVDFLIKGITTVGT</sequence>
<dbReference type="Proteomes" id="UP000231152">
    <property type="component" value="Unassembled WGS sequence"/>
</dbReference>
<comment type="caution">
    <text evidence="3">The sequence shown here is derived from an EMBL/GenBank/DDBJ whole genome shotgun (WGS) entry which is preliminary data.</text>
</comment>
<evidence type="ECO:0000256" key="2">
    <source>
        <dbReference type="SAM" id="Phobius"/>
    </source>
</evidence>
<organism evidence="3 4">
    <name type="scientific">Candidatus Uhrbacteria bacterium CG10_big_fil_rev_8_21_14_0_10_48_11</name>
    <dbReference type="NCBI Taxonomy" id="1975037"/>
    <lineage>
        <taxon>Bacteria</taxon>
        <taxon>Candidatus Uhriibacteriota</taxon>
    </lineage>
</organism>
<gene>
    <name evidence="3" type="ORF">COV04_01845</name>
</gene>
<feature type="transmembrane region" description="Helical" evidence="2">
    <location>
        <begin position="152"/>
        <end position="174"/>
    </location>
</feature>
<evidence type="ECO:0000313" key="4">
    <source>
        <dbReference type="Proteomes" id="UP000231152"/>
    </source>
</evidence>
<name>A0A2M8LF56_9BACT</name>
<evidence type="ECO:0000256" key="1">
    <source>
        <dbReference type="SAM" id="MobiDB-lite"/>
    </source>
</evidence>
<feature type="compositionally biased region" description="Low complexity" evidence="1">
    <location>
        <begin position="82"/>
        <end position="92"/>
    </location>
</feature>
<dbReference type="AlphaFoldDB" id="A0A2M8LF56"/>
<keyword evidence="2" id="KW-0812">Transmembrane</keyword>
<evidence type="ECO:0000313" key="3">
    <source>
        <dbReference type="EMBL" id="PJE76065.1"/>
    </source>
</evidence>
<keyword evidence="2" id="KW-1133">Transmembrane helix</keyword>
<reference evidence="3 4" key="1">
    <citation type="submission" date="2017-09" db="EMBL/GenBank/DDBJ databases">
        <title>Depth-based differentiation of microbial function through sediment-hosted aquifers and enrichment of novel symbionts in the deep terrestrial subsurface.</title>
        <authorList>
            <person name="Probst A.J."/>
            <person name="Ladd B."/>
            <person name="Jarett J.K."/>
            <person name="Geller-Mcgrath D.E."/>
            <person name="Sieber C.M."/>
            <person name="Emerson J.B."/>
            <person name="Anantharaman K."/>
            <person name="Thomas B.C."/>
            <person name="Malmstrom R."/>
            <person name="Stieglmeier M."/>
            <person name="Klingl A."/>
            <person name="Woyke T."/>
            <person name="Ryan C.M."/>
            <person name="Banfield J.F."/>
        </authorList>
    </citation>
    <scope>NUCLEOTIDE SEQUENCE [LARGE SCALE GENOMIC DNA]</scope>
    <source>
        <strain evidence="3">CG10_big_fil_rev_8_21_14_0_10_48_11</strain>
    </source>
</reference>